<name>A0A6A5SUF4_9PLEO</name>
<feature type="compositionally biased region" description="Basic and acidic residues" evidence="8">
    <location>
        <begin position="145"/>
        <end position="156"/>
    </location>
</feature>
<feature type="region of interest" description="Disordered" evidence="8">
    <location>
        <begin position="1"/>
        <end position="216"/>
    </location>
</feature>
<keyword evidence="11" id="KW-1185">Reference proteome</keyword>
<protein>
    <recommendedName>
        <fullName evidence="5">Restriction of telomere capping protein 4</fullName>
    </recommendedName>
</protein>
<dbReference type="OrthoDB" id="128308at2759"/>
<feature type="compositionally biased region" description="Polar residues" evidence="8">
    <location>
        <begin position="167"/>
        <end position="178"/>
    </location>
</feature>
<evidence type="ECO:0000313" key="10">
    <source>
        <dbReference type="EMBL" id="KAF1944131.1"/>
    </source>
</evidence>
<dbReference type="SMART" id="SM01312">
    <property type="entry name" value="RTC4"/>
    <property type="match status" value="1"/>
</dbReference>
<feature type="region of interest" description="Disordered" evidence="8">
    <location>
        <begin position="232"/>
        <end position="321"/>
    </location>
</feature>
<dbReference type="PANTHER" id="PTHR41391:SF1">
    <property type="entry name" value="RESTRICTION OF TELOMERE CAPPING PROTEIN 4"/>
    <property type="match status" value="1"/>
</dbReference>
<dbReference type="Proteomes" id="UP000800038">
    <property type="component" value="Unassembled WGS sequence"/>
</dbReference>
<evidence type="ECO:0000256" key="6">
    <source>
        <dbReference type="ARBA" id="ARBA00022490"/>
    </source>
</evidence>
<organism evidence="10 11">
    <name type="scientific">Clathrospora elynae</name>
    <dbReference type="NCBI Taxonomy" id="706981"/>
    <lineage>
        <taxon>Eukaryota</taxon>
        <taxon>Fungi</taxon>
        <taxon>Dikarya</taxon>
        <taxon>Ascomycota</taxon>
        <taxon>Pezizomycotina</taxon>
        <taxon>Dothideomycetes</taxon>
        <taxon>Pleosporomycetidae</taxon>
        <taxon>Pleosporales</taxon>
        <taxon>Diademaceae</taxon>
        <taxon>Clathrospora</taxon>
    </lineage>
</organism>
<evidence type="ECO:0000256" key="3">
    <source>
        <dbReference type="ARBA" id="ARBA00004496"/>
    </source>
</evidence>
<keyword evidence="6" id="KW-0963">Cytoplasm</keyword>
<feature type="domain" description="Restriction of telomere capping protein 4 C-terminal" evidence="9">
    <location>
        <begin position="439"/>
        <end position="572"/>
    </location>
</feature>
<dbReference type="AlphaFoldDB" id="A0A6A5SUF4"/>
<evidence type="ECO:0000256" key="7">
    <source>
        <dbReference type="ARBA" id="ARBA00023242"/>
    </source>
</evidence>
<proteinExistence type="inferred from homology"/>
<evidence type="ECO:0000259" key="9">
    <source>
        <dbReference type="SMART" id="SM01312"/>
    </source>
</evidence>
<evidence type="ECO:0000256" key="1">
    <source>
        <dbReference type="ARBA" id="ARBA00002738"/>
    </source>
</evidence>
<dbReference type="InterPro" id="IPR028094">
    <property type="entry name" value="RTC4_C"/>
</dbReference>
<evidence type="ECO:0000256" key="8">
    <source>
        <dbReference type="SAM" id="MobiDB-lite"/>
    </source>
</evidence>
<accession>A0A6A5SUF4</accession>
<reference evidence="10" key="1">
    <citation type="journal article" date="2020" name="Stud. Mycol.">
        <title>101 Dothideomycetes genomes: a test case for predicting lifestyles and emergence of pathogens.</title>
        <authorList>
            <person name="Haridas S."/>
            <person name="Albert R."/>
            <person name="Binder M."/>
            <person name="Bloem J."/>
            <person name="Labutti K."/>
            <person name="Salamov A."/>
            <person name="Andreopoulos B."/>
            <person name="Baker S."/>
            <person name="Barry K."/>
            <person name="Bills G."/>
            <person name="Bluhm B."/>
            <person name="Cannon C."/>
            <person name="Castanera R."/>
            <person name="Culley D."/>
            <person name="Daum C."/>
            <person name="Ezra D."/>
            <person name="Gonzalez J."/>
            <person name="Henrissat B."/>
            <person name="Kuo A."/>
            <person name="Liang C."/>
            <person name="Lipzen A."/>
            <person name="Lutzoni F."/>
            <person name="Magnuson J."/>
            <person name="Mondo S."/>
            <person name="Nolan M."/>
            <person name="Ohm R."/>
            <person name="Pangilinan J."/>
            <person name="Park H.-J."/>
            <person name="Ramirez L."/>
            <person name="Alfaro M."/>
            <person name="Sun H."/>
            <person name="Tritt A."/>
            <person name="Yoshinaga Y."/>
            <person name="Zwiers L.-H."/>
            <person name="Turgeon B."/>
            <person name="Goodwin S."/>
            <person name="Spatafora J."/>
            <person name="Crous P."/>
            <person name="Grigoriev I."/>
        </authorList>
    </citation>
    <scope>NUCLEOTIDE SEQUENCE</scope>
    <source>
        <strain evidence="10">CBS 161.51</strain>
    </source>
</reference>
<sequence>MSGLTKRNARPLLKTVGGKRHAEDDDHEGPAPKGRMDDNGGAPGNIALEKEVEEESINAEPLSSDEEMQVPSPQLPKPSKTIIPTPSRTENTELRKPPLRKSGRKGAPRPPARGQYQNGQADKAKRGFDDDKENLTSTQSSVGSTEDRGFKFDDMAFSKPSTKRQKTTFTSKIRSANIHTLPAKTKKKGSEFSKSMSQPKGQIRDKQGMDSDSDFSLLSGAEFDELEKEYAALKKVEGPEMRTKEVKPKRNRNEDGSPKPALLEDDELFDILGASSKIPKPKPSKSAANPTLLDDDELSDILGSSSKSPGPKPSNRAPKPTRFLDQISAWKEGQAPLSLQPGSSAPREDLENINDYIRQLPQEEEEGTQCNICQGPVDQDDYWAFWEGKDKTVKNKTAFCSGHKKKSAQEEYAKEGYPLIDWTALPERIRKHRMALYQILNNLSPSVYRDRYEPLALTGLAAAAPQRRKDLSEDLLEELNSHTLDDKAMFPGYYGPHGRRVLTEIIMDLLKTEIKKCKDRVVQGSGAAAFVQAVLVPEAAILLIIEDCTVDREGAEKIREETFEMGRLLNEEVEDTVDLMEDSDDENEYHHRY</sequence>
<comment type="subcellular location">
    <subcellularLocation>
        <location evidence="3">Cytoplasm</location>
    </subcellularLocation>
    <subcellularLocation>
        <location evidence="2">Nucleus</location>
    </subcellularLocation>
</comment>
<feature type="compositionally biased region" description="Basic and acidic residues" evidence="8">
    <location>
        <begin position="20"/>
        <end position="38"/>
    </location>
</feature>
<keyword evidence="7" id="KW-0539">Nucleus</keyword>
<evidence type="ECO:0000256" key="5">
    <source>
        <dbReference type="ARBA" id="ARBA00015162"/>
    </source>
</evidence>
<evidence type="ECO:0000256" key="2">
    <source>
        <dbReference type="ARBA" id="ARBA00004123"/>
    </source>
</evidence>
<gene>
    <name evidence="10" type="ORF">EJ02DRAFT_510489</name>
</gene>
<feature type="compositionally biased region" description="Basic and acidic residues" evidence="8">
    <location>
        <begin position="232"/>
        <end position="257"/>
    </location>
</feature>
<feature type="compositionally biased region" description="Basic residues" evidence="8">
    <location>
        <begin position="97"/>
        <end position="107"/>
    </location>
</feature>
<feature type="compositionally biased region" description="Polar residues" evidence="8">
    <location>
        <begin position="135"/>
        <end position="144"/>
    </location>
</feature>
<feature type="compositionally biased region" description="Acidic residues" evidence="8">
    <location>
        <begin position="51"/>
        <end position="68"/>
    </location>
</feature>
<dbReference type="Pfam" id="PF14474">
    <property type="entry name" value="RTC4"/>
    <property type="match status" value="1"/>
</dbReference>
<dbReference type="EMBL" id="ML976019">
    <property type="protein sequence ID" value="KAF1944131.1"/>
    <property type="molecule type" value="Genomic_DNA"/>
</dbReference>
<evidence type="ECO:0000313" key="11">
    <source>
        <dbReference type="Proteomes" id="UP000800038"/>
    </source>
</evidence>
<comment type="function">
    <text evidence="1">May be involved in a process influencing telomere capping.</text>
</comment>
<dbReference type="GO" id="GO:0005634">
    <property type="term" value="C:nucleus"/>
    <property type="evidence" value="ECO:0007669"/>
    <property type="project" value="UniProtKB-SubCell"/>
</dbReference>
<comment type="similarity">
    <text evidence="4">Belongs to the RTC4 family.</text>
</comment>
<dbReference type="InterPro" id="IPR039024">
    <property type="entry name" value="RTC4"/>
</dbReference>
<dbReference type="PANTHER" id="PTHR41391">
    <property type="entry name" value="RESTRICTION OF TELOMERE CAPPING PROTEIN 4"/>
    <property type="match status" value="1"/>
</dbReference>
<dbReference type="GO" id="GO:0005737">
    <property type="term" value="C:cytoplasm"/>
    <property type="evidence" value="ECO:0007669"/>
    <property type="project" value="UniProtKB-SubCell"/>
</dbReference>
<evidence type="ECO:0000256" key="4">
    <source>
        <dbReference type="ARBA" id="ARBA00009461"/>
    </source>
</evidence>
<feature type="compositionally biased region" description="Low complexity" evidence="8">
    <location>
        <begin position="274"/>
        <end position="290"/>
    </location>
</feature>